<dbReference type="InterPro" id="IPR036249">
    <property type="entry name" value="Thioredoxin-like_sf"/>
</dbReference>
<dbReference type="PANTHER" id="PTHR34669:SF2">
    <property type="entry name" value="THIOREDOXIN-LIKE FOLD DOMAIN-CONTAINING PROTEIN MRL7, CHLOROPLASTIC"/>
    <property type="match status" value="1"/>
</dbReference>
<dbReference type="PANTHER" id="PTHR34669">
    <property type="entry name" value="THIOREDOXIN-LIKE FOLD DOMAIN-CONTAINING PROTEIN MRL7L, CHLOROPLASTIC"/>
    <property type="match status" value="1"/>
</dbReference>
<gene>
    <name evidence="1" type="ORF">NE237_005996</name>
</gene>
<name>A0A9Q0QV07_9MAGN</name>
<dbReference type="GO" id="GO:0006355">
    <property type="term" value="P:regulation of DNA-templated transcription"/>
    <property type="evidence" value="ECO:0007669"/>
    <property type="project" value="InterPro"/>
</dbReference>
<evidence type="ECO:0000313" key="2">
    <source>
        <dbReference type="Proteomes" id="UP001141806"/>
    </source>
</evidence>
<keyword evidence="2" id="KW-1185">Reference proteome</keyword>
<accession>A0A9Q0QV07</accession>
<dbReference type="Gene3D" id="3.40.30.10">
    <property type="entry name" value="Glutaredoxin"/>
    <property type="match status" value="1"/>
</dbReference>
<proteinExistence type="predicted"/>
<dbReference type="SUPFAM" id="SSF52833">
    <property type="entry name" value="Thioredoxin-like"/>
    <property type="match status" value="1"/>
</dbReference>
<dbReference type="EMBL" id="JAMYWD010000004">
    <property type="protein sequence ID" value="KAJ4972822.1"/>
    <property type="molecule type" value="Genomic_DNA"/>
</dbReference>
<organism evidence="1 2">
    <name type="scientific">Protea cynaroides</name>
    <dbReference type="NCBI Taxonomy" id="273540"/>
    <lineage>
        <taxon>Eukaryota</taxon>
        <taxon>Viridiplantae</taxon>
        <taxon>Streptophyta</taxon>
        <taxon>Embryophyta</taxon>
        <taxon>Tracheophyta</taxon>
        <taxon>Spermatophyta</taxon>
        <taxon>Magnoliopsida</taxon>
        <taxon>Proteales</taxon>
        <taxon>Proteaceae</taxon>
        <taxon>Protea</taxon>
    </lineage>
</organism>
<sequence>MILWLITYTCSLFYRATDNWKFLKELENAIQVYWKAKDRLPPRAVKIDINIERDLAYALKVRECPQLLFLRGNTILYREKDIRTVDELVQMIAHFYYNAKKPSWMVGSGAIGDGNGYGRGAGMEGGIGDSRSSIGAGGAKYAAVLSHGRDSLNSGAGDDLQVGSKVQKIPLGPTGLVTQQSGMVVASAPAVVMNHPNAFPQVLSHVRDSSNPRTNVVCLIGLVQEIPAVPVALVRPDVSVMVARSGSGHIGQMVQGRVMLTSGINMVVSQGGVECSMGDQSRGIMMAGDGITVEEVGRGRAQRFNKRRRWTEKVRGKAPTQSSTQVDVQPACVEDVSGQPSRGRRTSVEVAAGTRLPDLNSLPNPVVEGGITCVDGEFVGPHSVEHDAGIHSQCTPVFGSIEQRHEGAMDGVDPGLPLDESVVRDDLVEKVQQAGSGVSHPQSRGGVAKAAPGRVVITFDDIIRADNTLQE</sequence>
<dbReference type="GO" id="GO:0009570">
    <property type="term" value="C:chloroplast stroma"/>
    <property type="evidence" value="ECO:0007669"/>
    <property type="project" value="TreeGrafter"/>
</dbReference>
<dbReference type="AlphaFoldDB" id="A0A9Q0QV07"/>
<reference evidence="1" key="1">
    <citation type="journal article" date="2023" name="Plant J.">
        <title>The genome of the king protea, Protea cynaroides.</title>
        <authorList>
            <person name="Chang J."/>
            <person name="Duong T.A."/>
            <person name="Schoeman C."/>
            <person name="Ma X."/>
            <person name="Roodt D."/>
            <person name="Barker N."/>
            <person name="Li Z."/>
            <person name="Van de Peer Y."/>
            <person name="Mizrachi E."/>
        </authorList>
    </citation>
    <scope>NUCLEOTIDE SEQUENCE</scope>
    <source>
        <tissue evidence="1">Young leaves</tissue>
    </source>
</reference>
<dbReference type="Proteomes" id="UP001141806">
    <property type="component" value="Unassembled WGS sequence"/>
</dbReference>
<protein>
    <submittedName>
        <fullName evidence="1">Uncharacterized protein</fullName>
    </submittedName>
</protein>
<dbReference type="OrthoDB" id="1920727at2759"/>
<dbReference type="InterPro" id="IPR044701">
    <property type="entry name" value="MRL7/MRL7L"/>
</dbReference>
<dbReference type="GO" id="GO:0009658">
    <property type="term" value="P:chloroplast organization"/>
    <property type="evidence" value="ECO:0007669"/>
    <property type="project" value="InterPro"/>
</dbReference>
<evidence type="ECO:0000313" key="1">
    <source>
        <dbReference type="EMBL" id="KAJ4972822.1"/>
    </source>
</evidence>
<comment type="caution">
    <text evidence="1">The sequence shown here is derived from an EMBL/GenBank/DDBJ whole genome shotgun (WGS) entry which is preliminary data.</text>
</comment>